<protein>
    <submittedName>
        <fullName evidence="1">Uncharacterized protein</fullName>
    </submittedName>
</protein>
<dbReference type="Proteomes" id="UP000648801">
    <property type="component" value="Unassembled WGS sequence"/>
</dbReference>
<gene>
    <name evidence="1" type="ORF">GCM10011507_33490</name>
</gene>
<keyword evidence="2" id="KW-1185">Reference proteome</keyword>
<evidence type="ECO:0000313" key="2">
    <source>
        <dbReference type="Proteomes" id="UP000648801"/>
    </source>
</evidence>
<proteinExistence type="predicted"/>
<evidence type="ECO:0000313" key="1">
    <source>
        <dbReference type="EMBL" id="GGA79554.1"/>
    </source>
</evidence>
<name>A0A916S1N5_9BACT</name>
<dbReference type="EMBL" id="BMJB01000003">
    <property type="protein sequence ID" value="GGA79554.1"/>
    <property type="molecule type" value="Genomic_DNA"/>
</dbReference>
<accession>A0A916S1N5</accession>
<dbReference type="AlphaFoldDB" id="A0A916S1N5"/>
<sequence length="158" mass="17693">MEEKALAMLEKRIALERSPIHKARLLRVKYGLPPLEDGPLPAGLTYHCAACAIVVPADAPRPEGGDCEFVATHKLAWYKPEETLAGKFCMAVAAWALIYHQPLRDKAHAESVEYLRQFKHERKAHFAASAARLAMLPEHIEAERQHGRDGWLYATEAS</sequence>
<comment type="caution">
    <text evidence="1">The sequence shown here is derived from an EMBL/GenBank/DDBJ whole genome shotgun (WGS) entry which is preliminary data.</text>
</comment>
<reference evidence="1" key="2">
    <citation type="submission" date="2020-09" db="EMBL/GenBank/DDBJ databases">
        <authorList>
            <person name="Sun Q."/>
            <person name="Zhou Y."/>
        </authorList>
    </citation>
    <scope>NUCLEOTIDE SEQUENCE</scope>
    <source>
        <strain evidence="1">CGMCC 1.15447</strain>
    </source>
</reference>
<reference evidence="1" key="1">
    <citation type="journal article" date="2014" name="Int. J. Syst. Evol. Microbiol.">
        <title>Complete genome sequence of Corynebacterium casei LMG S-19264T (=DSM 44701T), isolated from a smear-ripened cheese.</title>
        <authorList>
            <consortium name="US DOE Joint Genome Institute (JGI-PGF)"/>
            <person name="Walter F."/>
            <person name="Albersmeier A."/>
            <person name="Kalinowski J."/>
            <person name="Ruckert C."/>
        </authorList>
    </citation>
    <scope>NUCLEOTIDE SEQUENCE</scope>
    <source>
        <strain evidence="1">CGMCC 1.15447</strain>
    </source>
</reference>
<organism evidence="1 2">
    <name type="scientific">Edaphobacter acidisoli</name>
    <dbReference type="NCBI Taxonomy" id="2040573"/>
    <lineage>
        <taxon>Bacteria</taxon>
        <taxon>Pseudomonadati</taxon>
        <taxon>Acidobacteriota</taxon>
        <taxon>Terriglobia</taxon>
        <taxon>Terriglobales</taxon>
        <taxon>Acidobacteriaceae</taxon>
        <taxon>Edaphobacter</taxon>
    </lineage>
</organism>